<accession>A0A921NY33</accession>
<dbReference type="AlphaFoldDB" id="A0A921NY33"/>
<gene>
    <name evidence="2" type="ORF">CR938_13255</name>
</gene>
<proteinExistence type="predicted"/>
<dbReference type="Proteomes" id="UP000717981">
    <property type="component" value="Unassembled WGS sequence"/>
</dbReference>
<keyword evidence="1" id="KW-0812">Transmembrane</keyword>
<evidence type="ECO:0000313" key="2">
    <source>
        <dbReference type="EMBL" id="KAF1685009.1"/>
    </source>
</evidence>
<reference evidence="2" key="1">
    <citation type="submission" date="2017-10" db="EMBL/GenBank/DDBJ databases">
        <title>Whole genome sequencing of members of genus Pseudoxanthomonas.</title>
        <authorList>
            <person name="Kumar S."/>
            <person name="Bansal K."/>
            <person name="Kaur A."/>
            <person name="Patil P."/>
            <person name="Sharma S."/>
            <person name="Patil P.B."/>
        </authorList>
    </citation>
    <scope>NUCLEOTIDE SEQUENCE</scope>
    <source>
        <strain evidence="2">DSM 22914</strain>
    </source>
</reference>
<dbReference type="EMBL" id="PDWK01000095">
    <property type="protein sequence ID" value="KAF1685009.1"/>
    <property type="molecule type" value="Genomic_DNA"/>
</dbReference>
<keyword evidence="1" id="KW-1133">Transmembrane helix</keyword>
<sequence>MDADRPGLDQLRRSTPWLAALLVLLAAWFAWSGVQQWRGQVREDRLAQARDQAVATASAAANAQAARLGERLQDETVRAALALGEAGVAASAITAGWPRAEQAVVLGADLAGAYGQAAEFGYSRLALLEDALSNRLPSQAP</sequence>
<feature type="transmembrane region" description="Helical" evidence="1">
    <location>
        <begin position="15"/>
        <end position="34"/>
    </location>
</feature>
<keyword evidence="3" id="KW-1185">Reference proteome</keyword>
<evidence type="ECO:0000256" key="1">
    <source>
        <dbReference type="SAM" id="Phobius"/>
    </source>
</evidence>
<evidence type="ECO:0000313" key="3">
    <source>
        <dbReference type="Proteomes" id="UP000717981"/>
    </source>
</evidence>
<keyword evidence="1" id="KW-0472">Membrane</keyword>
<dbReference type="RefSeq" id="WP_162125453.1">
    <property type="nucleotide sequence ID" value="NZ_PDWK01000095.1"/>
</dbReference>
<organism evidence="2 3">
    <name type="scientific">Pseudoxanthomonas taiwanensis</name>
    <dbReference type="NCBI Taxonomy" id="176598"/>
    <lineage>
        <taxon>Bacteria</taxon>
        <taxon>Pseudomonadati</taxon>
        <taxon>Pseudomonadota</taxon>
        <taxon>Gammaproteobacteria</taxon>
        <taxon>Lysobacterales</taxon>
        <taxon>Lysobacteraceae</taxon>
        <taxon>Pseudoxanthomonas</taxon>
    </lineage>
</organism>
<protein>
    <submittedName>
        <fullName evidence="2">Uncharacterized protein</fullName>
    </submittedName>
</protein>
<name>A0A921NY33_9GAMM</name>
<comment type="caution">
    <text evidence="2">The sequence shown here is derived from an EMBL/GenBank/DDBJ whole genome shotgun (WGS) entry which is preliminary data.</text>
</comment>